<dbReference type="PANTHER" id="PTHR13778">
    <property type="entry name" value="GLYCOSYLTRANSFERASE 8 DOMAIN-CONTAINING PROTEIN"/>
    <property type="match status" value="1"/>
</dbReference>
<dbReference type="CDD" id="cd06429">
    <property type="entry name" value="GT8_like_1"/>
    <property type="match status" value="1"/>
</dbReference>
<keyword evidence="7" id="KW-1133">Transmembrane helix</keyword>
<dbReference type="STRING" id="56723.ENSLBEP00000014651"/>
<dbReference type="RefSeq" id="XP_020489920.1">
    <property type="nucleotide sequence ID" value="XM_020634264.3"/>
</dbReference>
<evidence type="ECO:0000256" key="7">
    <source>
        <dbReference type="ARBA" id="ARBA00022989"/>
    </source>
</evidence>
<dbReference type="GO" id="GO:0005794">
    <property type="term" value="C:Golgi apparatus"/>
    <property type="evidence" value="ECO:0007669"/>
    <property type="project" value="TreeGrafter"/>
</dbReference>
<reference evidence="11" key="1">
    <citation type="submission" date="2025-08" db="UniProtKB">
        <authorList>
            <consortium name="Ensembl"/>
        </authorList>
    </citation>
    <scope>IDENTIFICATION</scope>
</reference>
<evidence type="ECO:0000256" key="3">
    <source>
        <dbReference type="ARBA" id="ARBA00022676"/>
    </source>
</evidence>
<organism evidence="11 12">
    <name type="scientific">Labrus bergylta</name>
    <name type="common">ballan wrasse</name>
    <dbReference type="NCBI Taxonomy" id="56723"/>
    <lineage>
        <taxon>Eukaryota</taxon>
        <taxon>Metazoa</taxon>
        <taxon>Chordata</taxon>
        <taxon>Craniata</taxon>
        <taxon>Vertebrata</taxon>
        <taxon>Euteleostomi</taxon>
        <taxon>Actinopterygii</taxon>
        <taxon>Neopterygii</taxon>
        <taxon>Teleostei</taxon>
        <taxon>Neoteleostei</taxon>
        <taxon>Acanthomorphata</taxon>
        <taxon>Eupercaria</taxon>
        <taxon>Labriformes</taxon>
        <taxon>Labridae</taxon>
        <taxon>Labrus</taxon>
    </lineage>
</organism>
<sequence length="377" mass="42409">MRTGGTDEAITMTMRKVNVAILVLLAVAFLIIVQRNLLNLSDFLHKEHPDAGMILPFESELSPDLGLELVRKGEEIPVLITAAEERLGSVIAAMNSIYQNSKANIVFTIVTLNDTVDHLKVWLSKTKLNNVNYKIVIFKPELLNGKIAKDPQTLEASKPLTFARFYLSAYIPEAEKAIYLDDDVIVQGDIQDLFETPIKPGHAAAFSEDCDSASAKGIVRGAGTQNNYIGFLDFKKEAIKKLGMRANTCSFNPGVIIANLTEWKNQNITQQLEHWMELNTKEDLYSKTLAESITTPPLLIVFYKRHSSIDPMWHVRHLGTTGAGNRYSPQFVKAAKLLHWNGHYKPWGRTSSFSDVWDKWFLPDPTGKFVPVRRHTD</sequence>
<dbReference type="OrthoDB" id="411524at2759"/>
<evidence type="ECO:0000313" key="11">
    <source>
        <dbReference type="Ensembl" id="ENSLBEP00000014651.1"/>
    </source>
</evidence>
<evidence type="ECO:0000256" key="2">
    <source>
        <dbReference type="ARBA" id="ARBA00006351"/>
    </source>
</evidence>
<dbReference type="InterPro" id="IPR050748">
    <property type="entry name" value="Glycosyltrans_8_dom-fam"/>
</dbReference>
<evidence type="ECO:0000256" key="9">
    <source>
        <dbReference type="ARBA" id="ARBA00023180"/>
    </source>
</evidence>
<name>A0A3Q3F4B9_9LABR</name>
<dbReference type="SUPFAM" id="SSF53448">
    <property type="entry name" value="Nucleotide-diphospho-sugar transferases"/>
    <property type="match status" value="1"/>
</dbReference>
<evidence type="ECO:0000256" key="6">
    <source>
        <dbReference type="ARBA" id="ARBA00022968"/>
    </source>
</evidence>
<dbReference type="Ensembl" id="ENSLBET00000015536.1">
    <property type="protein sequence ID" value="ENSLBEP00000014651.1"/>
    <property type="gene ID" value="ENSLBEG00000011428.1"/>
</dbReference>
<keyword evidence="6" id="KW-0735">Signal-anchor</keyword>
<reference evidence="11" key="2">
    <citation type="submission" date="2025-09" db="UniProtKB">
        <authorList>
            <consortium name="Ensembl"/>
        </authorList>
    </citation>
    <scope>IDENTIFICATION</scope>
</reference>
<keyword evidence="3" id="KW-0328">Glycosyltransferase</keyword>
<evidence type="ECO:0000256" key="1">
    <source>
        <dbReference type="ARBA" id="ARBA00004606"/>
    </source>
</evidence>
<dbReference type="Gene3D" id="3.90.550.10">
    <property type="entry name" value="Spore Coat Polysaccharide Biosynthesis Protein SpsA, Chain A"/>
    <property type="match status" value="1"/>
</dbReference>
<comment type="subcellular location">
    <subcellularLocation>
        <location evidence="1">Membrane</location>
        <topology evidence="1">Single-pass type II membrane protein</topology>
    </subcellularLocation>
</comment>
<dbReference type="InterPro" id="IPR002495">
    <property type="entry name" value="Glyco_trans_8"/>
</dbReference>
<dbReference type="GO" id="GO:0016020">
    <property type="term" value="C:membrane"/>
    <property type="evidence" value="ECO:0007669"/>
    <property type="project" value="UniProtKB-SubCell"/>
</dbReference>
<keyword evidence="8" id="KW-0472">Membrane</keyword>
<dbReference type="CTD" id="55830"/>
<keyword evidence="4" id="KW-0808">Transferase</keyword>
<dbReference type="AlphaFoldDB" id="A0A3Q3F4B9"/>
<comment type="similarity">
    <text evidence="2">Belongs to the glycosyltransferase 8 family.</text>
</comment>
<evidence type="ECO:0000256" key="8">
    <source>
        <dbReference type="ARBA" id="ARBA00023136"/>
    </source>
</evidence>
<dbReference type="FunCoup" id="A0A3Q3F4B9">
    <property type="interactions" value="230"/>
</dbReference>
<proteinExistence type="inferred from homology"/>
<keyword evidence="9" id="KW-0325">Glycoprotein</keyword>
<dbReference type="GeneID" id="109984210"/>
<evidence type="ECO:0000256" key="5">
    <source>
        <dbReference type="ARBA" id="ARBA00022692"/>
    </source>
</evidence>
<accession>A0A3Q3F4B9</accession>
<protein>
    <recommendedName>
        <fullName evidence="10">Glycosyltransferase 8 domain-containing protein 1</fullName>
    </recommendedName>
</protein>
<keyword evidence="5" id="KW-0812">Transmembrane</keyword>
<keyword evidence="12" id="KW-1185">Reference proteome</keyword>
<dbReference type="GO" id="GO:0008194">
    <property type="term" value="F:UDP-glycosyltransferase activity"/>
    <property type="evidence" value="ECO:0007669"/>
    <property type="project" value="UniProtKB-ARBA"/>
</dbReference>
<dbReference type="InterPro" id="IPR029044">
    <property type="entry name" value="Nucleotide-diphossugar_trans"/>
</dbReference>
<evidence type="ECO:0000313" key="12">
    <source>
        <dbReference type="Proteomes" id="UP000261660"/>
    </source>
</evidence>
<evidence type="ECO:0000256" key="4">
    <source>
        <dbReference type="ARBA" id="ARBA00022679"/>
    </source>
</evidence>
<dbReference type="PANTHER" id="PTHR13778:SF3">
    <property type="entry name" value="GLYCOSYLTRANSFERASE 8 DOMAIN-CONTAINING PROTEIN 1"/>
    <property type="match status" value="1"/>
</dbReference>
<dbReference type="Proteomes" id="UP000261660">
    <property type="component" value="Unplaced"/>
</dbReference>
<dbReference type="GeneTree" id="ENSGT00940000159273"/>
<dbReference type="Pfam" id="PF01501">
    <property type="entry name" value="Glyco_transf_8"/>
    <property type="match status" value="1"/>
</dbReference>
<dbReference type="InParanoid" id="A0A3Q3F4B9"/>
<evidence type="ECO:0000256" key="10">
    <source>
        <dbReference type="ARBA" id="ARBA00041022"/>
    </source>
</evidence>